<dbReference type="Pfam" id="PF00153">
    <property type="entry name" value="Mito_carr"/>
    <property type="match status" value="3"/>
</dbReference>
<reference evidence="11" key="1">
    <citation type="submission" date="2021-02" db="EMBL/GenBank/DDBJ databases">
        <authorList>
            <person name="Dougan E. K."/>
            <person name="Rhodes N."/>
            <person name="Thang M."/>
            <person name="Chan C."/>
        </authorList>
    </citation>
    <scope>NUCLEOTIDE SEQUENCE</scope>
</reference>
<proteinExistence type="inferred from homology"/>
<keyword evidence="8 9" id="KW-0472">Membrane</keyword>
<evidence type="ECO:0000256" key="2">
    <source>
        <dbReference type="ARBA" id="ARBA00006375"/>
    </source>
</evidence>
<dbReference type="EMBL" id="CAJNNW010015703">
    <property type="protein sequence ID" value="CAE8658048.1"/>
    <property type="molecule type" value="Genomic_DNA"/>
</dbReference>
<dbReference type="PANTHER" id="PTHR45624:SF10">
    <property type="entry name" value="SLC (SOLUTE CARRIER) HOMOLOG"/>
    <property type="match status" value="1"/>
</dbReference>
<accession>A0A813IZG5</accession>
<evidence type="ECO:0000256" key="3">
    <source>
        <dbReference type="ARBA" id="ARBA00022448"/>
    </source>
</evidence>
<evidence type="ECO:0000256" key="7">
    <source>
        <dbReference type="ARBA" id="ARBA00023128"/>
    </source>
</evidence>
<evidence type="ECO:0000256" key="1">
    <source>
        <dbReference type="ARBA" id="ARBA00004225"/>
    </source>
</evidence>
<dbReference type="AlphaFoldDB" id="A0A813IZG5"/>
<keyword evidence="6" id="KW-1133">Transmembrane helix</keyword>
<sequence>MQLSAAAADLTAGTVGGCLGIIVSQPFDVAKVRLQTSAGAASGVGQLLRAAVRAEGWASVYKGLMPPLASAGLVNAVVFLSYGSYIRAFSAAAADGAPPSTAHVALGGAFAGFTTASISNPGTVRPGRGSLAVARSIYQAEGAAGLNRGFASCLLRDVPSFALYFVVYELAKSGFTAALSERGGSGGGGSGGGGRSVEVGAPAASSKWLPTLAAGGVAGVVAWTSVYPVEPLKSIIQTQPGASAGGGLVGLTQRVVRAHGAGHLWRGYGACMARVFLQASGTFFGYEYAMERLAIAPAR</sequence>
<keyword evidence="3 10" id="KW-0813">Transport</keyword>
<evidence type="ECO:0000313" key="12">
    <source>
        <dbReference type="Proteomes" id="UP000626109"/>
    </source>
</evidence>
<protein>
    <submittedName>
        <fullName evidence="11">Uncharacterized protein</fullName>
    </submittedName>
</protein>
<dbReference type="InterPro" id="IPR023395">
    <property type="entry name" value="MCP_dom_sf"/>
</dbReference>
<evidence type="ECO:0000256" key="8">
    <source>
        <dbReference type="ARBA" id="ARBA00023136"/>
    </source>
</evidence>
<evidence type="ECO:0000256" key="4">
    <source>
        <dbReference type="ARBA" id="ARBA00022692"/>
    </source>
</evidence>
<dbReference type="GO" id="GO:0031966">
    <property type="term" value="C:mitochondrial membrane"/>
    <property type="evidence" value="ECO:0007669"/>
    <property type="project" value="UniProtKB-SubCell"/>
</dbReference>
<comment type="subcellular location">
    <subcellularLocation>
        <location evidence="1">Mitochondrion membrane</location>
        <topology evidence="1">Multi-pass membrane protein</topology>
    </subcellularLocation>
</comment>
<keyword evidence="7" id="KW-0496">Mitochondrion</keyword>
<evidence type="ECO:0000256" key="9">
    <source>
        <dbReference type="PROSITE-ProRule" id="PRU00282"/>
    </source>
</evidence>
<comment type="caution">
    <text evidence="11">The sequence shown here is derived from an EMBL/GenBank/DDBJ whole genome shotgun (WGS) entry which is preliminary data.</text>
</comment>
<dbReference type="SUPFAM" id="SSF103506">
    <property type="entry name" value="Mitochondrial carrier"/>
    <property type="match status" value="1"/>
</dbReference>
<feature type="repeat" description="Solcar" evidence="9">
    <location>
        <begin position="206"/>
        <end position="292"/>
    </location>
</feature>
<evidence type="ECO:0000256" key="5">
    <source>
        <dbReference type="ARBA" id="ARBA00022737"/>
    </source>
</evidence>
<dbReference type="PANTHER" id="PTHR45624">
    <property type="entry name" value="MITOCHONDRIAL BASIC AMINO ACIDS TRANSPORTER-RELATED"/>
    <property type="match status" value="1"/>
</dbReference>
<comment type="similarity">
    <text evidence="2 10">Belongs to the mitochondrial carrier (TC 2.A.29) family.</text>
</comment>
<keyword evidence="4 9" id="KW-0812">Transmembrane</keyword>
<evidence type="ECO:0000256" key="10">
    <source>
        <dbReference type="RuleBase" id="RU000488"/>
    </source>
</evidence>
<dbReference type="InterPro" id="IPR018108">
    <property type="entry name" value="MCP_transmembrane"/>
</dbReference>
<name>A0A813IZG5_POLGL</name>
<feature type="repeat" description="Solcar" evidence="9">
    <location>
        <begin position="4"/>
        <end position="88"/>
    </location>
</feature>
<dbReference type="Gene3D" id="1.50.40.10">
    <property type="entry name" value="Mitochondrial carrier domain"/>
    <property type="match status" value="2"/>
</dbReference>
<dbReference type="GO" id="GO:0022857">
    <property type="term" value="F:transmembrane transporter activity"/>
    <property type="evidence" value="ECO:0007669"/>
    <property type="project" value="TreeGrafter"/>
</dbReference>
<gene>
    <name evidence="11" type="ORF">PGLA2088_LOCUS13224</name>
</gene>
<keyword evidence="5" id="KW-0677">Repeat</keyword>
<dbReference type="PROSITE" id="PS50920">
    <property type="entry name" value="SOLCAR"/>
    <property type="match status" value="3"/>
</dbReference>
<dbReference type="Proteomes" id="UP000626109">
    <property type="component" value="Unassembled WGS sequence"/>
</dbReference>
<evidence type="ECO:0000313" key="11">
    <source>
        <dbReference type="EMBL" id="CAE8658048.1"/>
    </source>
</evidence>
<organism evidence="11 12">
    <name type="scientific">Polarella glacialis</name>
    <name type="common">Dinoflagellate</name>
    <dbReference type="NCBI Taxonomy" id="89957"/>
    <lineage>
        <taxon>Eukaryota</taxon>
        <taxon>Sar</taxon>
        <taxon>Alveolata</taxon>
        <taxon>Dinophyceae</taxon>
        <taxon>Suessiales</taxon>
        <taxon>Suessiaceae</taxon>
        <taxon>Polarella</taxon>
    </lineage>
</organism>
<dbReference type="InterPro" id="IPR050567">
    <property type="entry name" value="Mitochondrial_Carrier"/>
</dbReference>
<evidence type="ECO:0000256" key="6">
    <source>
        <dbReference type="ARBA" id="ARBA00022989"/>
    </source>
</evidence>
<feature type="repeat" description="Solcar" evidence="9">
    <location>
        <begin position="99"/>
        <end position="174"/>
    </location>
</feature>